<dbReference type="Pfam" id="PF00561">
    <property type="entry name" value="Abhydrolase_1"/>
    <property type="match status" value="1"/>
</dbReference>
<dbReference type="EMBL" id="VSWD01000011">
    <property type="protein sequence ID" value="KAK3088355.1"/>
    <property type="molecule type" value="Genomic_DNA"/>
</dbReference>
<dbReference type="Gene3D" id="3.40.50.1820">
    <property type="entry name" value="alpha/beta hydrolase"/>
    <property type="match status" value="1"/>
</dbReference>
<dbReference type="Proteomes" id="UP001186944">
    <property type="component" value="Unassembled WGS sequence"/>
</dbReference>
<dbReference type="SUPFAM" id="SSF53474">
    <property type="entry name" value="alpha/beta-Hydrolases"/>
    <property type="match status" value="1"/>
</dbReference>
<keyword evidence="3" id="KW-0812">Transmembrane</keyword>
<dbReference type="InterPro" id="IPR000073">
    <property type="entry name" value="AB_hydrolase_1"/>
</dbReference>
<dbReference type="PANTHER" id="PTHR12277">
    <property type="entry name" value="ALPHA/BETA HYDROLASE DOMAIN-CONTAINING PROTEIN"/>
    <property type="match status" value="1"/>
</dbReference>
<dbReference type="GO" id="GO:0016020">
    <property type="term" value="C:membrane"/>
    <property type="evidence" value="ECO:0007669"/>
    <property type="project" value="TreeGrafter"/>
</dbReference>
<reference evidence="5" key="1">
    <citation type="submission" date="2019-08" db="EMBL/GenBank/DDBJ databases">
        <title>The improved chromosome-level genome for the pearl oyster Pinctada fucata martensii using PacBio sequencing and Hi-C.</title>
        <authorList>
            <person name="Zheng Z."/>
        </authorList>
    </citation>
    <scope>NUCLEOTIDE SEQUENCE</scope>
    <source>
        <strain evidence="5">ZZ-2019</strain>
        <tissue evidence="5">Adductor muscle</tissue>
    </source>
</reference>
<evidence type="ECO:0000256" key="1">
    <source>
        <dbReference type="ARBA" id="ARBA00040125"/>
    </source>
</evidence>
<keyword evidence="6" id="KW-1185">Reference proteome</keyword>
<evidence type="ECO:0000256" key="2">
    <source>
        <dbReference type="ARBA" id="ARBA00042701"/>
    </source>
</evidence>
<evidence type="ECO:0000313" key="5">
    <source>
        <dbReference type="EMBL" id="KAK3088355.1"/>
    </source>
</evidence>
<dbReference type="GO" id="GO:0008474">
    <property type="term" value="F:palmitoyl-(protein) hydrolase activity"/>
    <property type="evidence" value="ECO:0007669"/>
    <property type="project" value="TreeGrafter"/>
</dbReference>
<sequence length="363" mass="41310">MKDQDDRELLIPVDTEDLNKNMGNGFRTIELVTFLVLAVLKKFWKLCTSLALILLLTFWYYGGLLTLFLLMFALFGTFYNAQDMLLYYPDQPSHARLFVEQPSIMKLPFENHHIKTKDGVKINIVLIKHANPNAPTFIYFHGNAGNIGHRLPNAQGLHSLCGFNVLLVEYRGYGKSEGSPSESGLYLDAEAAMEFVLQRNDINKNKLLVFGRSLGGAVAIWLASQSRYTQHISVLIIENTFTSLPDIAKKIFDFYVLNLVPEFLYKNKFPSLRRIENIKIPTLFLSGMRDTLIPPKMMQKLHMMSAASKKQLSRFEDGTHNETWMCNGYYESLSRFVSEVLGSRAMSQANETEPRKPGGTMDV</sequence>
<protein>
    <recommendedName>
        <fullName evidence="1">Protein ABHD13</fullName>
    </recommendedName>
    <alternativeName>
        <fullName evidence="2">Alpha/beta hydrolase domain-containing protein 13</fullName>
    </alternativeName>
</protein>
<dbReference type="AlphaFoldDB" id="A0AA88XMX3"/>
<proteinExistence type="predicted"/>
<keyword evidence="3" id="KW-1133">Transmembrane helix</keyword>
<keyword evidence="3" id="KW-0472">Membrane</keyword>
<feature type="transmembrane region" description="Helical" evidence="3">
    <location>
        <begin position="52"/>
        <end position="79"/>
    </location>
</feature>
<gene>
    <name evidence="5" type="ORF">FSP39_018080</name>
</gene>
<name>A0AA88XMX3_PINIB</name>
<dbReference type="InterPro" id="IPR029058">
    <property type="entry name" value="AB_hydrolase_fold"/>
</dbReference>
<dbReference type="PANTHER" id="PTHR12277:SF81">
    <property type="entry name" value="PROTEIN ABHD13"/>
    <property type="match status" value="1"/>
</dbReference>
<accession>A0AA88XMX3</accession>
<evidence type="ECO:0000259" key="4">
    <source>
        <dbReference type="Pfam" id="PF00561"/>
    </source>
</evidence>
<organism evidence="5 6">
    <name type="scientific">Pinctada imbricata</name>
    <name type="common">Atlantic pearl-oyster</name>
    <name type="synonym">Pinctada martensii</name>
    <dbReference type="NCBI Taxonomy" id="66713"/>
    <lineage>
        <taxon>Eukaryota</taxon>
        <taxon>Metazoa</taxon>
        <taxon>Spiralia</taxon>
        <taxon>Lophotrochozoa</taxon>
        <taxon>Mollusca</taxon>
        <taxon>Bivalvia</taxon>
        <taxon>Autobranchia</taxon>
        <taxon>Pteriomorphia</taxon>
        <taxon>Pterioida</taxon>
        <taxon>Pterioidea</taxon>
        <taxon>Pteriidae</taxon>
        <taxon>Pinctada</taxon>
    </lineage>
</organism>
<comment type="caution">
    <text evidence="5">The sequence shown here is derived from an EMBL/GenBank/DDBJ whole genome shotgun (WGS) entry which is preliminary data.</text>
</comment>
<feature type="domain" description="AB hydrolase-1" evidence="4">
    <location>
        <begin position="135"/>
        <end position="247"/>
    </location>
</feature>
<evidence type="ECO:0000256" key="3">
    <source>
        <dbReference type="SAM" id="Phobius"/>
    </source>
</evidence>
<evidence type="ECO:0000313" key="6">
    <source>
        <dbReference type="Proteomes" id="UP001186944"/>
    </source>
</evidence>